<organism evidence="6 7">
    <name type="scientific">Pseudarthrobacter phenanthrenivorans</name>
    <name type="common">Arthrobacter phenanthrenivorans</name>
    <dbReference type="NCBI Taxonomy" id="361575"/>
    <lineage>
        <taxon>Bacteria</taxon>
        <taxon>Bacillati</taxon>
        <taxon>Actinomycetota</taxon>
        <taxon>Actinomycetes</taxon>
        <taxon>Micrococcales</taxon>
        <taxon>Micrococcaceae</taxon>
        <taxon>Pseudarthrobacter</taxon>
    </lineage>
</organism>
<name>A0A3B0FP48_PSEPS</name>
<protein>
    <recommendedName>
        <fullName evidence="4">C-deglycosylation enzyme beta subunit</fullName>
    </recommendedName>
</protein>
<evidence type="ECO:0000256" key="4">
    <source>
        <dbReference type="ARBA" id="ARBA00047208"/>
    </source>
</evidence>
<comment type="caution">
    <text evidence="6">The sequence shown here is derived from an EMBL/GenBank/DDBJ whole genome shotgun (WGS) entry which is preliminary data.</text>
</comment>
<sequence>MATHNSLFQDADVRRHPEGISVSVQLPWYRSLWLSAVDDVAATVNGVEIPKESLRFELQGKSYSIAELPEQWETLWFVADKPDIIIPLDRVPDAGEEIDVEVILTLRLLYMQIAPMRYVGNRVAVERKVVLA</sequence>
<keyword evidence="1" id="KW-0456">Lyase</keyword>
<evidence type="ECO:0000259" key="5">
    <source>
        <dbReference type="Pfam" id="PF19906"/>
    </source>
</evidence>
<evidence type="ECO:0000256" key="3">
    <source>
        <dbReference type="ARBA" id="ARBA00046336"/>
    </source>
</evidence>
<dbReference type="AlphaFoldDB" id="A0A3B0FP48"/>
<dbReference type="InterPro" id="IPR045959">
    <property type="entry name" value="CGDB"/>
</dbReference>
<dbReference type="Proteomes" id="UP000273159">
    <property type="component" value="Unassembled WGS sequence"/>
</dbReference>
<accession>A0A3B0FP48</accession>
<dbReference type="GO" id="GO:0016829">
    <property type="term" value="F:lyase activity"/>
    <property type="evidence" value="ECO:0007669"/>
    <property type="project" value="UniProtKB-KW"/>
</dbReference>
<comment type="similarity">
    <text evidence="3">Belongs to the C-glycoside deglycosidase beta subunit family.</text>
</comment>
<dbReference type="EMBL" id="RBNH01000009">
    <property type="protein sequence ID" value="RKO23462.1"/>
    <property type="molecule type" value="Genomic_DNA"/>
</dbReference>
<evidence type="ECO:0000313" key="7">
    <source>
        <dbReference type="Proteomes" id="UP000273159"/>
    </source>
</evidence>
<dbReference type="Pfam" id="PF19906">
    <property type="entry name" value="CGDB"/>
    <property type="match status" value="1"/>
</dbReference>
<evidence type="ECO:0000313" key="6">
    <source>
        <dbReference type="EMBL" id="RKO23462.1"/>
    </source>
</evidence>
<evidence type="ECO:0000256" key="2">
    <source>
        <dbReference type="ARBA" id="ARBA00023277"/>
    </source>
</evidence>
<keyword evidence="2" id="KW-0119">Carbohydrate metabolism</keyword>
<reference evidence="7" key="2">
    <citation type="submission" date="2018-10" db="EMBL/GenBank/DDBJ databases">
        <authorList>
            <person name="Wang Y."/>
            <person name="Wang J."/>
            <person name="Yang X."/>
            <person name="Wang Z."/>
            <person name="Huang Y."/>
        </authorList>
    </citation>
    <scope>NUCLEOTIDE SEQUENCE [LARGE SCALE GENOMIC DNA]</scope>
    <source>
        <strain evidence="7">J015</strain>
    </source>
</reference>
<gene>
    <name evidence="6" type="ORF">D7Z96_11510</name>
</gene>
<proteinExistence type="inferred from homology"/>
<reference evidence="6 7" key="1">
    <citation type="submission" date="2018-10" db="EMBL/GenBank/DDBJ databases">
        <title>Genome-guide identification and characterization of bacteria that degrade polycyclic aromatic hydrocarbons and resist hexavalent chromium simultaneously.</title>
        <authorList>
            <person name="Feng H."/>
        </authorList>
    </citation>
    <scope>NUCLEOTIDE SEQUENCE [LARGE SCALE GENOMIC DNA]</scope>
    <source>
        <strain evidence="6 7">J015</strain>
    </source>
</reference>
<dbReference type="RefSeq" id="WP_120692592.1">
    <property type="nucleotide sequence ID" value="NZ_RBNH01000009.1"/>
</dbReference>
<evidence type="ECO:0000256" key="1">
    <source>
        <dbReference type="ARBA" id="ARBA00023239"/>
    </source>
</evidence>
<feature type="domain" description="C-glycoside deglycosidase beta subunit" evidence="5">
    <location>
        <begin position="8"/>
        <end position="96"/>
    </location>
</feature>